<keyword evidence="2" id="KW-1133">Transmembrane helix</keyword>
<protein>
    <submittedName>
        <fullName evidence="3">Uncharacterized protein</fullName>
    </submittedName>
</protein>
<feature type="compositionally biased region" description="Basic and acidic residues" evidence="1">
    <location>
        <begin position="155"/>
        <end position="165"/>
    </location>
</feature>
<keyword evidence="2" id="KW-0472">Membrane</keyword>
<comment type="caution">
    <text evidence="3">The sequence shown here is derived from an EMBL/GenBank/DDBJ whole genome shotgun (WGS) entry which is preliminary data.</text>
</comment>
<dbReference type="AlphaFoldDB" id="A0AA94EXV3"/>
<organism evidence="3">
    <name type="scientific">Flavobacterium columnare</name>
    <dbReference type="NCBI Taxonomy" id="996"/>
    <lineage>
        <taxon>Bacteria</taxon>
        <taxon>Pseudomonadati</taxon>
        <taxon>Bacteroidota</taxon>
        <taxon>Flavobacteriia</taxon>
        <taxon>Flavobacteriales</taxon>
        <taxon>Flavobacteriaceae</taxon>
        <taxon>Flavobacterium</taxon>
    </lineage>
</organism>
<dbReference type="EMBL" id="RWGX01000005">
    <property type="protein sequence ID" value="RVU87199.1"/>
    <property type="molecule type" value="Genomic_DNA"/>
</dbReference>
<name>A0AA94EXV3_9FLAO</name>
<evidence type="ECO:0000256" key="2">
    <source>
        <dbReference type="SAM" id="Phobius"/>
    </source>
</evidence>
<accession>A0AA94EXV3</accession>
<proteinExistence type="predicted"/>
<sequence>MKRHIYIILLTIISVNIYGQTDTVNKQKTNSIEKVEVVNKSFDELVKFQTEKKKEEKSIWDTLIPLLIGAGLTLLTQILMDYRKNQKDKKSEILLTKAELEKHKYLLKDNYRELAMHKAHKFYWYAHYEFESAKEKPDEKEVEKFYNYHMNSSSKARETENKKSDNFANTVSKSQNYNI</sequence>
<keyword evidence="2" id="KW-0812">Transmembrane</keyword>
<feature type="transmembrane region" description="Helical" evidence="2">
    <location>
        <begin position="62"/>
        <end position="80"/>
    </location>
</feature>
<evidence type="ECO:0000256" key="1">
    <source>
        <dbReference type="SAM" id="MobiDB-lite"/>
    </source>
</evidence>
<dbReference type="RefSeq" id="WP_127822349.1">
    <property type="nucleotide sequence ID" value="NZ_RWGX02000008.1"/>
</dbReference>
<gene>
    <name evidence="3" type="ORF">EJB19_12735</name>
</gene>
<feature type="compositionally biased region" description="Polar residues" evidence="1">
    <location>
        <begin position="166"/>
        <end position="179"/>
    </location>
</feature>
<feature type="region of interest" description="Disordered" evidence="1">
    <location>
        <begin position="152"/>
        <end position="179"/>
    </location>
</feature>
<reference evidence="3" key="1">
    <citation type="submission" date="2018-12" db="EMBL/GenBank/DDBJ databases">
        <title>Draft genome sequence of Flaovobacterium columnare BGFS27 isolated from channel catfish in Alabama.</title>
        <authorList>
            <person name="Cai W."/>
            <person name="Arias C."/>
        </authorList>
    </citation>
    <scope>NUCLEOTIDE SEQUENCE [LARGE SCALE GENOMIC DNA]</scope>
    <source>
        <strain evidence="3">BGFS27</strain>
    </source>
</reference>
<evidence type="ECO:0000313" key="3">
    <source>
        <dbReference type="EMBL" id="RVU87199.1"/>
    </source>
</evidence>